<dbReference type="GO" id="GO:0000428">
    <property type="term" value="C:DNA-directed RNA polymerase complex"/>
    <property type="evidence" value="ECO:0007669"/>
    <property type="project" value="UniProtKB-KW"/>
</dbReference>
<keyword evidence="3 8" id="KW-0240">DNA-directed RNA polymerase</keyword>
<dbReference type="InterPro" id="IPR037033">
    <property type="entry name" value="DNA-dir_RNAP_su2_hyb_sf"/>
</dbReference>
<evidence type="ECO:0000259" key="14">
    <source>
        <dbReference type="Pfam" id="PF04563"/>
    </source>
</evidence>
<dbReference type="InterPro" id="IPR007642">
    <property type="entry name" value="RNA_pol_Rpb2_2"/>
</dbReference>
<dbReference type="SUPFAM" id="SSF64484">
    <property type="entry name" value="beta and beta-prime subunits of DNA dependent RNA-polymerase"/>
    <property type="match status" value="1"/>
</dbReference>
<dbReference type="InterPro" id="IPR014724">
    <property type="entry name" value="RNA_pol_RPB2_OB-fold"/>
</dbReference>
<dbReference type="FunFam" id="3.90.1800.10:FF:000001">
    <property type="entry name" value="DNA-directed RNA polymerase subunit beta"/>
    <property type="match status" value="1"/>
</dbReference>
<name>A0A396S1W0_9SPHN</name>
<comment type="similarity">
    <text evidence="8 9">Belongs to the RNA polymerase beta chain family.</text>
</comment>
<dbReference type="Pfam" id="PF04563">
    <property type="entry name" value="RNA_pol_Rpb2_1"/>
    <property type="match status" value="1"/>
</dbReference>
<evidence type="ECO:0000256" key="6">
    <source>
        <dbReference type="ARBA" id="ARBA00023163"/>
    </source>
</evidence>
<dbReference type="Proteomes" id="UP000266693">
    <property type="component" value="Unassembled WGS sequence"/>
</dbReference>
<dbReference type="InterPro" id="IPR010243">
    <property type="entry name" value="RNA_pol_bsu_bac"/>
</dbReference>
<dbReference type="PROSITE" id="PS01166">
    <property type="entry name" value="RNA_POL_BETA"/>
    <property type="match status" value="1"/>
</dbReference>
<dbReference type="FunFam" id="2.40.50.100:FF:000006">
    <property type="entry name" value="DNA-directed RNA polymerase subunit beta"/>
    <property type="match status" value="1"/>
</dbReference>
<dbReference type="NCBIfam" id="NF001616">
    <property type="entry name" value="PRK00405.1"/>
    <property type="match status" value="1"/>
</dbReference>
<keyword evidence="6 8" id="KW-0804">Transcription</keyword>
<dbReference type="GO" id="GO:0032549">
    <property type="term" value="F:ribonucleoside binding"/>
    <property type="evidence" value="ECO:0007669"/>
    <property type="project" value="InterPro"/>
</dbReference>
<feature type="domain" description="RNA polymerase Rpb2" evidence="13">
    <location>
        <begin position="367"/>
        <end position="474"/>
    </location>
</feature>
<dbReference type="InterPro" id="IPR015712">
    <property type="entry name" value="DNA-dir_RNA_pol_su2"/>
</dbReference>
<dbReference type="CDD" id="cd00653">
    <property type="entry name" value="RNA_pol_B_RPB2"/>
    <property type="match status" value="1"/>
</dbReference>
<dbReference type="GO" id="GO:0006351">
    <property type="term" value="P:DNA-templated transcription"/>
    <property type="evidence" value="ECO:0007669"/>
    <property type="project" value="UniProtKB-UniRule"/>
</dbReference>
<feature type="domain" description="RNA polymerase beta subunit protrusion" evidence="14">
    <location>
        <begin position="41"/>
        <end position="517"/>
    </location>
</feature>
<dbReference type="InterPro" id="IPR007641">
    <property type="entry name" value="RNA_pol_Rpb2_7"/>
</dbReference>
<keyword evidence="5 8" id="KW-0548">Nucleotidyltransferase</keyword>
<dbReference type="RefSeq" id="WP_118864113.1">
    <property type="nucleotide sequence ID" value="NZ_QWLV01000004.1"/>
</dbReference>
<evidence type="ECO:0000256" key="10">
    <source>
        <dbReference type="RuleBase" id="RU363031"/>
    </source>
</evidence>
<dbReference type="OrthoDB" id="9803954at2"/>
<dbReference type="EMBL" id="QWLV01000004">
    <property type="protein sequence ID" value="RHW17365.1"/>
    <property type="molecule type" value="Genomic_DNA"/>
</dbReference>
<dbReference type="EC" id="2.7.7.6" evidence="8 10"/>
<dbReference type="InterPro" id="IPR007120">
    <property type="entry name" value="DNA-dir_RNAP_su2_dom"/>
</dbReference>
<dbReference type="InterPro" id="IPR007121">
    <property type="entry name" value="RNA_pol_bsu_CS"/>
</dbReference>
<dbReference type="Pfam" id="PF00562">
    <property type="entry name" value="RNA_pol_Rpb2_6"/>
    <property type="match status" value="1"/>
</dbReference>
<keyword evidence="18" id="KW-1185">Reference proteome</keyword>
<dbReference type="Gene3D" id="2.40.270.10">
    <property type="entry name" value="DNA-directed RNA polymerase, subunit 2, domain 6"/>
    <property type="match status" value="1"/>
</dbReference>
<dbReference type="Gene3D" id="2.40.50.150">
    <property type="match status" value="1"/>
</dbReference>
<dbReference type="Pfam" id="PF04560">
    <property type="entry name" value="RNA_pol_Rpb2_7"/>
    <property type="match status" value="1"/>
</dbReference>
<evidence type="ECO:0000256" key="1">
    <source>
        <dbReference type="ARBA" id="ARBA00007616"/>
    </source>
</evidence>
<evidence type="ECO:0000259" key="12">
    <source>
        <dbReference type="Pfam" id="PF04560"/>
    </source>
</evidence>
<dbReference type="Pfam" id="PF10385">
    <property type="entry name" value="RNA_pol_Rpb2_45"/>
    <property type="match status" value="1"/>
</dbReference>
<reference evidence="17 18" key="1">
    <citation type="submission" date="2018-08" db="EMBL/GenBank/DDBJ databases">
        <title>The multiple taxonomic identification of Sphingomonas gilva.</title>
        <authorList>
            <person name="Zhu D."/>
            <person name="Zheng S."/>
        </authorList>
    </citation>
    <scope>NUCLEOTIDE SEQUENCE [LARGE SCALE GENOMIC DNA]</scope>
    <source>
        <strain evidence="17 18">ZDH117</strain>
    </source>
</reference>
<dbReference type="GO" id="GO:0003677">
    <property type="term" value="F:DNA binding"/>
    <property type="evidence" value="ECO:0007669"/>
    <property type="project" value="UniProtKB-UniRule"/>
</dbReference>
<evidence type="ECO:0000259" key="11">
    <source>
        <dbReference type="Pfam" id="PF00562"/>
    </source>
</evidence>
<dbReference type="InterPro" id="IPR007644">
    <property type="entry name" value="RNA_pol_bsu_protrusion"/>
</dbReference>
<organism evidence="17 18">
    <name type="scientific">Sphingomonas gilva</name>
    <dbReference type="NCBI Taxonomy" id="2305907"/>
    <lineage>
        <taxon>Bacteria</taxon>
        <taxon>Pseudomonadati</taxon>
        <taxon>Pseudomonadota</taxon>
        <taxon>Alphaproteobacteria</taxon>
        <taxon>Sphingomonadales</taxon>
        <taxon>Sphingomonadaceae</taxon>
        <taxon>Sphingomonas</taxon>
    </lineage>
</organism>
<evidence type="ECO:0000256" key="4">
    <source>
        <dbReference type="ARBA" id="ARBA00022679"/>
    </source>
</evidence>
<dbReference type="PANTHER" id="PTHR20856">
    <property type="entry name" value="DNA-DIRECTED RNA POLYMERASE I SUBUNIT 2"/>
    <property type="match status" value="1"/>
</dbReference>
<comment type="catalytic activity">
    <reaction evidence="7 8 10">
        <text>RNA(n) + a ribonucleoside 5'-triphosphate = RNA(n+1) + diphosphate</text>
        <dbReference type="Rhea" id="RHEA:21248"/>
        <dbReference type="Rhea" id="RHEA-COMP:14527"/>
        <dbReference type="Rhea" id="RHEA-COMP:17342"/>
        <dbReference type="ChEBI" id="CHEBI:33019"/>
        <dbReference type="ChEBI" id="CHEBI:61557"/>
        <dbReference type="ChEBI" id="CHEBI:140395"/>
        <dbReference type="EC" id="2.7.7.6"/>
    </reaction>
</comment>
<comment type="similarity">
    <text evidence="1">In the N-terminal section; belongs to the RNA polymerase beta chain family.</text>
</comment>
<dbReference type="HAMAP" id="MF_01321">
    <property type="entry name" value="RNApol_bact_RpoB"/>
    <property type="match status" value="1"/>
</dbReference>
<evidence type="ECO:0000259" key="16">
    <source>
        <dbReference type="Pfam" id="PF10385"/>
    </source>
</evidence>
<dbReference type="InterPro" id="IPR007645">
    <property type="entry name" value="RNA_pol_Rpb2_3"/>
</dbReference>
<protein>
    <recommendedName>
        <fullName evidence="8 10">DNA-directed RNA polymerase subunit beta</fullName>
        <shortName evidence="8">RNAP subunit beta</shortName>
        <ecNumber evidence="8 10">2.7.7.6</ecNumber>
    </recommendedName>
    <alternativeName>
        <fullName evidence="8">RNA polymerase subunit beta</fullName>
    </alternativeName>
    <alternativeName>
        <fullName evidence="8">Transcriptase subunit beta</fullName>
    </alternativeName>
</protein>
<comment type="caution">
    <text evidence="17">The sequence shown here is derived from an EMBL/GenBank/DDBJ whole genome shotgun (WGS) entry which is preliminary data.</text>
</comment>
<evidence type="ECO:0000256" key="7">
    <source>
        <dbReference type="ARBA" id="ARBA00048552"/>
    </source>
</evidence>
<dbReference type="InterPro" id="IPR019462">
    <property type="entry name" value="DNA-dir_RNA_pol_bsu_external_1"/>
</dbReference>
<evidence type="ECO:0000259" key="13">
    <source>
        <dbReference type="Pfam" id="PF04561"/>
    </source>
</evidence>
<feature type="domain" description="RNA polymerase Rpb2" evidence="12">
    <location>
        <begin position="1304"/>
        <end position="1378"/>
    </location>
</feature>
<feature type="domain" description="RNA polymerase Rpb2" evidence="13">
    <location>
        <begin position="169"/>
        <end position="241"/>
    </location>
</feature>
<dbReference type="InterPro" id="IPR042107">
    <property type="entry name" value="DNA-dir_RNA_pol_bsu_ext_1_sf"/>
</dbReference>
<dbReference type="GO" id="GO:0003899">
    <property type="term" value="F:DNA-directed RNA polymerase activity"/>
    <property type="evidence" value="ECO:0007669"/>
    <property type="project" value="UniProtKB-UniRule"/>
</dbReference>
<dbReference type="Gene3D" id="3.90.1110.10">
    <property type="entry name" value="RNA polymerase Rpb2, domain 2"/>
    <property type="match status" value="1"/>
</dbReference>
<evidence type="ECO:0000256" key="9">
    <source>
        <dbReference type="RuleBase" id="RU000434"/>
    </source>
</evidence>
<dbReference type="Pfam" id="PF04561">
    <property type="entry name" value="RNA_pol_Rpb2_2"/>
    <property type="match status" value="2"/>
</dbReference>
<dbReference type="Gene3D" id="2.40.50.100">
    <property type="match status" value="1"/>
</dbReference>
<dbReference type="Gene3D" id="3.90.1800.10">
    <property type="entry name" value="RNA polymerase alpha subunit dimerisation domain"/>
    <property type="match status" value="1"/>
</dbReference>
<dbReference type="NCBIfam" id="TIGR02013">
    <property type="entry name" value="rpoB"/>
    <property type="match status" value="1"/>
</dbReference>
<evidence type="ECO:0000256" key="8">
    <source>
        <dbReference type="HAMAP-Rule" id="MF_01321"/>
    </source>
</evidence>
<gene>
    <name evidence="8 17" type="primary">rpoB</name>
    <name evidence="17" type="ORF">D1610_10330</name>
</gene>
<sequence length="1392" mass="154182">MATKAIEGGAAKQRASDSGAAKRRIRKVFGNIHEVVQMPNLIEVQRESYEQFLRSDPSIGYVSGLEKTLRGVFPIRDFAGTAELDFVHYELEPPKFDTEECRQRGITYAAPMRVTLRLIVFEVDADTETRSVLDIKEQDVYMGDMPLMTQNGTFIINGTERVIVSQMHRSPGVLFDHDRGKTHASGKYLFAARVIPYRGSWLDFEFDAKDIVNVRIDRKRKLPVTALLYALGLSGEEILNEFYNRVTYVRGEGGWQIPFAPENWRGQKPAFDIVDAKSGEVVFAAGQKISPRAANKAQKDGLTDLLIPTEEIYGRYSAYDLINEKTGEIYIEAGDEVSPENLEKLDKAGIDRIELLDIDHVTTGAWIRNTLKADKAEDRFQALSDIYRVMRPGEPPTLETAEALFAGLFFDPDRYDLSAVGRVKLNMRLDLDAEDTVTTLRTEDILAVVKTLVDLKDGKGEIDDIDNLGNRRVRSVGELLENQYRVGLLRMERAVKERMSSVDVSTVMPNDLINAKPAVAAVREFFGSSQLSQFMDQTNPLSEVTHKRRVSALGPGGLTRERAGFEVRDVHPTHYGRICPIETPEGPNIGLINSLASFSRVNKYGFIETPYRKVVDNKVTDDVVYLSAMEEAKHTIAQANADLDGEGAFVEDIVSSRQAGEFLMAMRDSITLMDVSPKQLVSVAASLIPFLENDDANRALMGSNMQRQAVPLVRAEAPFVGTGMEETVARDSGAAIAAKRSGVVDQVDATRIVVRATGAVEAGKSGVDIYTLMKFQRSNQSTCINQRPLVKVGDVVNQGDIIADGPSTEFGELALGRNALVAFMPWNGYNYEDSILISERIVKDDIFTSIHIDEFEVMARDTKLGPEDITRDIPNVGEEALRNLDEAGIVYIGAEVEPGDILVGKITPKGESPMTPEEKLLRAIFGEKASDVRDTSLRLPPGVAGTIVDVRVFNRHGIDKDERAMAIEREEIERLKKDSDDERAILNRATWSRLREMLLGQTATAAPKGIKKGIEIDEAVLESVERHEWWKFAVADDARQSDLEAVKAQYDEAAKLITDKFHDRREKLERGDELPPGVLKMVKVFVAVKRKLQPGDKMAGRHGNKGVISRILPQEDMPFLADGTPVDLVLNPLGVPSRMNVGQIFETHLGWAARGLGGQISQALEDWREANPDPKPGAMPDAVKEQLKTVYGEQYHAEIDARSGEEIIELAQNLKGGVPMATPVFDGAREADVSAMLELAGLDTSGQSDLFDGRTGEQFDRKVTVGYIYMLKLHHLVDDKIHARSIGPYSLVTQQPLGGKAQFGGQRFGEMEVWALQAYGAAYTLQEMLTVKSDDVVGRTKVYEAIVKGDDTFEAGIPESFNVLVKEMRSLGLNVELKNNEVDEDDIAIAAE</sequence>
<feature type="domain" description="DNA-directed RNA polymerase beta subunit external 1" evidence="16">
    <location>
        <begin position="611"/>
        <end position="676"/>
    </location>
</feature>
<accession>A0A396S1W0</accession>
<dbReference type="Pfam" id="PF04565">
    <property type="entry name" value="RNA_pol_Rpb2_3"/>
    <property type="match status" value="1"/>
</dbReference>
<comment type="similarity">
    <text evidence="2">In the C-terminal section; belongs to the RNA polymerase beta' chain family.</text>
</comment>
<evidence type="ECO:0000259" key="15">
    <source>
        <dbReference type="Pfam" id="PF04565"/>
    </source>
</evidence>
<dbReference type="InterPro" id="IPR037034">
    <property type="entry name" value="RNA_pol_Rpb2_2_sf"/>
</dbReference>
<comment type="function">
    <text evidence="8 10">DNA-dependent RNA polymerase catalyzes the transcription of DNA into RNA using the four ribonucleoside triphosphates as substrates.</text>
</comment>
<evidence type="ECO:0000256" key="5">
    <source>
        <dbReference type="ARBA" id="ARBA00022695"/>
    </source>
</evidence>
<evidence type="ECO:0000313" key="17">
    <source>
        <dbReference type="EMBL" id="RHW17365.1"/>
    </source>
</evidence>
<evidence type="ECO:0000256" key="3">
    <source>
        <dbReference type="ARBA" id="ARBA00022478"/>
    </source>
</evidence>
<comment type="subunit">
    <text evidence="8 10">The RNAP catalytic core consists of 2 alpha, 1 beta, 1 beta' and 1 omega subunit. When a sigma factor is associated with the core the holoenzyme is formed, which can initiate transcription.</text>
</comment>
<keyword evidence="4 8" id="KW-0808">Transferase</keyword>
<evidence type="ECO:0000256" key="2">
    <source>
        <dbReference type="ARBA" id="ARBA00009839"/>
    </source>
</evidence>
<feature type="domain" description="DNA-directed RNA polymerase subunit 2 hybrid-binding" evidence="11">
    <location>
        <begin position="738"/>
        <end position="1302"/>
    </location>
</feature>
<evidence type="ECO:0000313" key="18">
    <source>
        <dbReference type="Proteomes" id="UP000266693"/>
    </source>
</evidence>
<dbReference type="Gene3D" id="2.30.150.10">
    <property type="entry name" value="DNA-directed RNA polymerase, beta subunit, external 1 domain"/>
    <property type="match status" value="1"/>
</dbReference>
<proteinExistence type="inferred from homology"/>
<dbReference type="Gene3D" id="3.90.1100.10">
    <property type="match status" value="2"/>
</dbReference>
<feature type="domain" description="RNA polymerase Rpb2" evidence="15">
    <location>
        <begin position="533"/>
        <end position="601"/>
    </location>
</feature>